<feature type="domain" description="Phospholipid/glycerol acyltransferase" evidence="9">
    <location>
        <begin position="73"/>
        <end position="187"/>
    </location>
</feature>
<dbReference type="PANTHER" id="PTHR10434:SF64">
    <property type="entry name" value="1-ACYL-SN-GLYCEROL-3-PHOSPHATE ACYLTRANSFERASE-RELATED"/>
    <property type="match status" value="1"/>
</dbReference>
<dbReference type="Pfam" id="PF01553">
    <property type="entry name" value="Acyltransferase"/>
    <property type="match status" value="1"/>
</dbReference>
<comment type="domain">
    <text evidence="7">The HXXXXD motif is essential for acyltransferase activity and may constitute the binding site for the phosphate moiety of the glycerol-3-phosphate.</text>
</comment>
<protein>
    <recommendedName>
        <fullName evidence="7">1-acyl-sn-glycerol-3-phosphate acyltransferase</fullName>
        <ecNumber evidence="7">2.3.1.51</ecNumber>
    </recommendedName>
</protein>
<keyword evidence="8" id="KW-0812">Transmembrane</keyword>
<dbReference type="Proteomes" id="UP000001401">
    <property type="component" value="Chromosome"/>
</dbReference>
<evidence type="ECO:0000259" key="9">
    <source>
        <dbReference type="SMART" id="SM00563"/>
    </source>
</evidence>
<dbReference type="GO" id="GO:0006654">
    <property type="term" value="P:phosphatidic acid biosynthetic process"/>
    <property type="evidence" value="ECO:0007669"/>
    <property type="project" value="TreeGrafter"/>
</dbReference>
<name>E6U065_EVAC2</name>
<comment type="similarity">
    <text evidence="2 7">Belongs to the 1-acyl-sn-glycerol-3-phosphate acyltransferase family.</text>
</comment>
<organism evidence="10 11">
    <name type="scientific">Evansella cellulosilytica (strain ATCC 21833 / DSM 2522 / FERM P-1141 / JCM 9156 / N-4)</name>
    <name type="common">Bacillus cellulosilyticus</name>
    <dbReference type="NCBI Taxonomy" id="649639"/>
    <lineage>
        <taxon>Bacteria</taxon>
        <taxon>Bacillati</taxon>
        <taxon>Bacillota</taxon>
        <taxon>Bacilli</taxon>
        <taxon>Bacillales</taxon>
        <taxon>Bacillaceae</taxon>
        <taxon>Evansella</taxon>
    </lineage>
</organism>
<dbReference type="RefSeq" id="WP_013487410.1">
    <property type="nucleotide sequence ID" value="NC_014829.1"/>
</dbReference>
<proteinExistence type="inferred from homology"/>
<dbReference type="EMBL" id="CP002394">
    <property type="protein sequence ID" value="ADU29069.1"/>
    <property type="molecule type" value="Genomic_DNA"/>
</dbReference>
<keyword evidence="7" id="KW-0594">Phospholipid biosynthesis</keyword>
<dbReference type="OrthoDB" id="9803035at2"/>
<dbReference type="GO" id="GO:0003841">
    <property type="term" value="F:1-acylglycerol-3-phosphate O-acyltransferase activity"/>
    <property type="evidence" value="ECO:0007669"/>
    <property type="project" value="UniProtKB-UniRule"/>
</dbReference>
<comment type="catalytic activity">
    <reaction evidence="7">
        <text>a 1-acyl-sn-glycero-3-phosphate + an acyl-CoA = a 1,2-diacyl-sn-glycero-3-phosphate + CoA</text>
        <dbReference type="Rhea" id="RHEA:19709"/>
        <dbReference type="ChEBI" id="CHEBI:57287"/>
        <dbReference type="ChEBI" id="CHEBI:57970"/>
        <dbReference type="ChEBI" id="CHEBI:58342"/>
        <dbReference type="ChEBI" id="CHEBI:58608"/>
        <dbReference type="EC" id="2.3.1.51"/>
    </reaction>
</comment>
<dbReference type="STRING" id="649639.Bcell_0788"/>
<dbReference type="KEGG" id="bco:Bcell_0788"/>
<evidence type="ECO:0000256" key="6">
    <source>
        <dbReference type="ARBA" id="ARBA00023315"/>
    </source>
</evidence>
<evidence type="ECO:0000256" key="8">
    <source>
        <dbReference type="SAM" id="Phobius"/>
    </source>
</evidence>
<keyword evidence="8" id="KW-1133">Transmembrane helix</keyword>
<dbReference type="eggNOG" id="COG0204">
    <property type="taxonomic scope" value="Bacteria"/>
</dbReference>
<dbReference type="EC" id="2.3.1.51" evidence="7"/>
<accession>E6U065</accession>
<dbReference type="InterPro" id="IPR004552">
    <property type="entry name" value="AGP_acyltrans"/>
</dbReference>
<keyword evidence="6 7" id="KW-0012">Acyltransferase</keyword>
<reference evidence="10" key="1">
    <citation type="submission" date="2010-12" db="EMBL/GenBank/DDBJ databases">
        <title>Complete sequence of Bacillus cellulosilyticus DSM 2522.</title>
        <authorList>
            <consortium name="US DOE Joint Genome Institute"/>
            <person name="Lucas S."/>
            <person name="Copeland A."/>
            <person name="Lapidus A."/>
            <person name="Cheng J.-F."/>
            <person name="Bruce D."/>
            <person name="Goodwin L."/>
            <person name="Pitluck S."/>
            <person name="Chertkov O."/>
            <person name="Detter J.C."/>
            <person name="Han C."/>
            <person name="Tapia R."/>
            <person name="Land M."/>
            <person name="Hauser L."/>
            <person name="Jeffries C."/>
            <person name="Kyrpides N."/>
            <person name="Ivanova N."/>
            <person name="Mikhailova N."/>
            <person name="Brumm P."/>
            <person name="Mead D."/>
            <person name="Woyke T."/>
        </authorList>
    </citation>
    <scope>NUCLEOTIDE SEQUENCE [LARGE SCALE GENOMIC DNA]</scope>
    <source>
        <strain evidence="10">DSM 2522</strain>
    </source>
</reference>
<keyword evidence="11" id="KW-1185">Reference proteome</keyword>
<evidence type="ECO:0000256" key="7">
    <source>
        <dbReference type="RuleBase" id="RU361267"/>
    </source>
</evidence>
<keyword evidence="3 7" id="KW-0444">Lipid biosynthesis</keyword>
<comment type="pathway">
    <text evidence="1">Lipid metabolism.</text>
</comment>
<evidence type="ECO:0000256" key="4">
    <source>
        <dbReference type="ARBA" id="ARBA00022679"/>
    </source>
</evidence>
<keyword evidence="4 7" id="KW-0808">Transferase</keyword>
<evidence type="ECO:0000313" key="11">
    <source>
        <dbReference type="Proteomes" id="UP000001401"/>
    </source>
</evidence>
<evidence type="ECO:0000256" key="5">
    <source>
        <dbReference type="ARBA" id="ARBA00023098"/>
    </source>
</evidence>
<keyword evidence="7" id="KW-1208">Phospholipid metabolism</keyword>
<dbReference type="SUPFAM" id="SSF69593">
    <property type="entry name" value="Glycerol-3-phosphate (1)-acyltransferase"/>
    <property type="match status" value="1"/>
</dbReference>
<evidence type="ECO:0000256" key="3">
    <source>
        <dbReference type="ARBA" id="ARBA00022516"/>
    </source>
</evidence>
<sequence length="245" mass="28048">MLRTIIWFIYFFLYLIYSIPSLIKANRLLKQGQMEAHEQHVTKITSNWAKSLLRLAGVRVHVRGGENIPSDACLIVSNHQGNFDIPILMGYLQRKISFISKKEVKKLPIINRWMEHMSCIFIDRKNRRQSIKAILDGVNKLEQGHHVMIFPEGTRSKGNKIGDFKQGSFKLATRSKTAILPVTINGSYLAMEANKNIIRPADVTLTISKPIRIHLEEDVSEQELAKIVQQEISTNLHVEEHKVSV</sequence>
<evidence type="ECO:0000256" key="1">
    <source>
        <dbReference type="ARBA" id="ARBA00005189"/>
    </source>
</evidence>
<dbReference type="SMART" id="SM00563">
    <property type="entry name" value="PlsC"/>
    <property type="match status" value="1"/>
</dbReference>
<evidence type="ECO:0000313" key="10">
    <source>
        <dbReference type="EMBL" id="ADU29069.1"/>
    </source>
</evidence>
<keyword evidence="8" id="KW-0472">Membrane</keyword>
<dbReference type="AlphaFoldDB" id="E6U065"/>
<dbReference type="GO" id="GO:0016020">
    <property type="term" value="C:membrane"/>
    <property type="evidence" value="ECO:0007669"/>
    <property type="project" value="InterPro"/>
</dbReference>
<dbReference type="CDD" id="cd07989">
    <property type="entry name" value="LPLAT_AGPAT-like"/>
    <property type="match status" value="1"/>
</dbReference>
<evidence type="ECO:0000256" key="2">
    <source>
        <dbReference type="ARBA" id="ARBA00008655"/>
    </source>
</evidence>
<dbReference type="InterPro" id="IPR002123">
    <property type="entry name" value="Plipid/glycerol_acylTrfase"/>
</dbReference>
<dbReference type="PANTHER" id="PTHR10434">
    <property type="entry name" value="1-ACYL-SN-GLYCEROL-3-PHOSPHATE ACYLTRANSFERASE"/>
    <property type="match status" value="1"/>
</dbReference>
<dbReference type="NCBIfam" id="TIGR00530">
    <property type="entry name" value="AGP_acyltrn"/>
    <property type="match status" value="1"/>
</dbReference>
<dbReference type="HOGENOM" id="CLU_027938_6_1_9"/>
<gene>
    <name evidence="10" type="ordered locus">Bcell_0788</name>
</gene>
<keyword evidence="5 7" id="KW-0443">Lipid metabolism</keyword>
<feature type="transmembrane region" description="Helical" evidence="8">
    <location>
        <begin position="6"/>
        <end position="23"/>
    </location>
</feature>